<gene>
    <name evidence="1" type="ORF">M422DRAFT_265473</name>
</gene>
<dbReference type="EMBL" id="KN837223">
    <property type="protein sequence ID" value="KIJ32715.1"/>
    <property type="molecule type" value="Genomic_DNA"/>
</dbReference>
<dbReference type="AlphaFoldDB" id="A0A0C9V5E0"/>
<name>A0A0C9V5E0_SPHS4</name>
<reference evidence="1 2" key="1">
    <citation type="submission" date="2014-06" db="EMBL/GenBank/DDBJ databases">
        <title>Evolutionary Origins and Diversification of the Mycorrhizal Mutualists.</title>
        <authorList>
            <consortium name="DOE Joint Genome Institute"/>
            <consortium name="Mycorrhizal Genomics Consortium"/>
            <person name="Kohler A."/>
            <person name="Kuo A."/>
            <person name="Nagy L.G."/>
            <person name="Floudas D."/>
            <person name="Copeland A."/>
            <person name="Barry K.W."/>
            <person name="Cichocki N."/>
            <person name="Veneault-Fourrey C."/>
            <person name="LaButti K."/>
            <person name="Lindquist E.A."/>
            <person name="Lipzen A."/>
            <person name="Lundell T."/>
            <person name="Morin E."/>
            <person name="Murat C."/>
            <person name="Riley R."/>
            <person name="Ohm R."/>
            <person name="Sun H."/>
            <person name="Tunlid A."/>
            <person name="Henrissat B."/>
            <person name="Grigoriev I.V."/>
            <person name="Hibbett D.S."/>
            <person name="Martin F."/>
        </authorList>
    </citation>
    <scope>NUCLEOTIDE SEQUENCE [LARGE SCALE GENOMIC DNA]</scope>
    <source>
        <strain evidence="1 2">SS14</strain>
    </source>
</reference>
<proteinExistence type="predicted"/>
<evidence type="ECO:0000313" key="1">
    <source>
        <dbReference type="EMBL" id="KIJ32715.1"/>
    </source>
</evidence>
<protein>
    <submittedName>
        <fullName evidence="1">Uncharacterized protein</fullName>
    </submittedName>
</protein>
<evidence type="ECO:0000313" key="2">
    <source>
        <dbReference type="Proteomes" id="UP000054279"/>
    </source>
</evidence>
<keyword evidence="2" id="KW-1185">Reference proteome</keyword>
<organism evidence="1 2">
    <name type="scientific">Sphaerobolus stellatus (strain SS14)</name>
    <dbReference type="NCBI Taxonomy" id="990650"/>
    <lineage>
        <taxon>Eukaryota</taxon>
        <taxon>Fungi</taxon>
        <taxon>Dikarya</taxon>
        <taxon>Basidiomycota</taxon>
        <taxon>Agaricomycotina</taxon>
        <taxon>Agaricomycetes</taxon>
        <taxon>Phallomycetidae</taxon>
        <taxon>Geastrales</taxon>
        <taxon>Sphaerobolaceae</taxon>
        <taxon>Sphaerobolus</taxon>
    </lineage>
</organism>
<sequence length="231" mass="27093">MPTSLLIILFEVIRDIVKELFYSVRNKQDMTKEVDASTSHLTRVDFKSPKELMVLCLVCRKLAFATEAIFWRSITIAWRLDNSAKALSKPFELREHLRKYPNIATSMYFLQLEFWVHPTEDEAAFSLQLFRWRKDWNFSAYKTRKGELCPWRAILRNILVQNTKLPRLLAGRDCTWVSGLKDHTVPSLQHLQATLGDDILDLLKATRPALKSIVLAEEPENDIIWERFQDR</sequence>
<accession>A0A0C9V5E0</accession>
<dbReference type="HOGENOM" id="CLU_1200456_0_0_1"/>
<dbReference type="Proteomes" id="UP000054279">
    <property type="component" value="Unassembled WGS sequence"/>
</dbReference>